<sequence length="112" mass="13217">MLKMKRWPQIDELYASSEERMDTVNEYNLHICYQFHRSYFKKTFNKLYCCKWTTMKGCLSGDEHDQVAASSSLTGSTENVEAIGRRGELIEFVIPVPIRYNYDDDITVRFEL</sequence>
<organism evidence="1 2">
    <name type="scientific">Elaeophora elaphi</name>
    <dbReference type="NCBI Taxonomy" id="1147741"/>
    <lineage>
        <taxon>Eukaryota</taxon>
        <taxon>Metazoa</taxon>
        <taxon>Ecdysozoa</taxon>
        <taxon>Nematoda</taxon>
        <taxon>Chromadorea</taxon>
        <taxon>Rhabditida</taxon>
        <taxon>Spirurina</taxon>
        <taxon>Spiruromorpha</taxon>
        <taxon>Filarioidea</taxon>
        <taxon>Onchocercidae</taxon>
        <taxon>Elaeophora</taxon>
    </lineage>
</organism>
<name>A0A0R3RMQ2_9BILA</name>
<dbReference type="AlphaFoldDB" id="A0A0R3RMQ2"/>
<evidence type="ECO:0000313" key="1">
    <source>
        <dbReference type="Proteomes" id="UP000050640"/>
    </source>
</evidence>
<dbReference type="Proteomes" id="UP000050640">
    <property type="component" value="Unplaced"/>
</dbReference>
<keyword evidence="1" id="KW-1185">Reference proteome</keyword>
<protein>
    <submittedName>
        <fullName evidence="2">Transmembrane 9 superfamily member</fullName>
    </submittedName>
</protein>
<evidence type="ECO:0000313" key="2">
    <source>
        <dbReference type="WBParaSite" id="EEL_0000276201-mRNA-1"/>
    </source>
</evidence>
<dbReference type="WBParaSite" id="EEL_0000276201-mRNA-1">
    <property type="protein sequence ID" value="EEL_0000276201-mRNA-1"/>
    <property type="gene ID" value="EEL_0000276201"/>
</dbReference>
<accession>A0A0R3RMQ2</accession>
<dbReference type="STRING" id="1147741.A0A0R3RMQ2"/>
<reference evidence="2" key="1">
    <citation type="submission" date="2017-02" db="UniProtKB">
        <authorList>
            <consortium name="WormBaseParasite"/>
        </authorList>
    </citation>
    <scope>IDENTIFICATION</scope>
</reference>
<proteinExistence type="predicted"/>